<feature type="region of interest" description="Disordered" evidence="1">
    <location>
        <begin position="1"/>
        <end position="178"/>
    </location>
</feature>
<feature type="compositionally biased region" description="Low complexity" evidence="1">
    <location>
        <begin position="89"/>
        <end position="116"/>
    </location>
</feature>
<feature type="region of interest" description="Disordered" evidence="1">
    <location>
        <begin position="360"/>
        <end position="391"/>
    </location>
</feature>
<protein>
    <submittedName>
        <fullName evidence="2">Uncharacterized protein</fullName>
    </submittedName>
</protein>
<dbReference type="EMBL" id="NBII01000002">
    <property type="protein sequence ID" value="PAV21663.1"/>
    <property type="molecule type" value="Genomic_DNA"/>
</dbReference>
<comment type="caution">
    <text evidence="2">The sequence shown here is derived from an EMBL/GenBank/DDBJ whole genome shotgun (WGS) entry which is preliminary data.</text>
</comment>
<feature type="compositionally biased region" description="Pro residues" evidence="1">
    <location>
        <begin position="117"/>
        <end position="126"/>
    </location>
</feature>
<proteinExistence type="predicted"/>
<gene>
    <name evidence="2" type="ORF">PNOK_0162000</name>
</gene>
<reference evidence="2 3" key="1">
    <citation type="journal article" date="2017" name="Mol. Ecol.">
        <title>Comparative and population genomic landscape of Phellinus noxius: A hypervariable fungus causing root rot in trees.</title>
        <authorList>
            <person name="Chung C.L."/>
            <person name="Lee T.J."/>
            <person name="Akiba M."/>
            <person name="Lee H.H."/>
            <person name="Kuo T.H."/>
            <person name="Liu D."/>
            <person name="Ke H.M."/>
            <person name="Yokoi T."/>
            <person name="Roa M.B."/>
            <person name="Lu M.J."/>
            <person name="Chang Y.Y."/>
            <person name="Ann P.J."/>
            <person name="Tsai J.N."/>
            <person name="Chen C.Y."/>
            <person name="Tzean S.S."/>
            <person name="Ota Y."/>
            <person name="Hattori T."/>
            <person name="Sahashi N."/>
            <person name="Liou R.F."/>
            <person name="Kikuchi T."/>
            <person name="Tsai I.J."/>
        </authorList>
    </citation>
    <scope>NUCLEOTIDE SEQUENCE [LARGE SCALE GENOMIC DNA]</scope>
    <source>
        <strain evidence="2 3">FFPRI411160</strain>
    </source>
</reference>
<dbReference type="InParanoid" id="A0A286UPY4"/>
<feature type="compositionally biased region" description="Basic and acidic residues" evidence="1">
    <location>
        <begin position="381"/>
        <end position="391"/>
    </location>
</feature>
<name>A0A286UPY4_9AGAM</name>
<feature type="compositionally biased region" description="Low complexity" evidence="1">
    <location>
        <begin position="169"/>
        <end position="178"/>
    </location>
</feature>
<accession>A0A286UPY4</accession>
<evidence type="ECO:0000256" key="1">
    <source>
        <dbReference type="SAM" id="MobiDB-lite"/>
    </source>
</evidence>
<sequence length="391" mass="44098">MSGLTRGRSAQPVPTLRGTTTTAITASHAHATNANVGNTQLKPKTKAKSGSIIPKGVSNFFNGFARKCKTGERAQPRPGSNHHQPQPQPQLQQLQRQPQPQQKQQHQPRPQSQQQHQPPPPPPPAPELKRRPSKLQKRSSITTLERRSSVGEGGNVGAPNIPELKLTRTRSGSSSISAPSLLRRLSSIGEGMGGLKSYAGVDNYSDVEIPGDLRPIKIPEPMVHKMKQSYSRMIKDVKTMFYIRTWEVDVEEEKRREARGEQRRHQYEFWEIFREDVAKHYGDTVGEVFGNFLSSYSLCTIVLNTASDVAKEMEEQIKRIKAKRWKRMVKLPIHKKDKTKYRDRSIHLASIYGSMAMKNEDVETGSVKKERRSSSVGRESSAPRRRDSITK</sequence>
<dbReference type="Proteomes" id="UP000217199">
    <property type="component" value="Unassembled WGS sequence"/>
</dbReference>
<organism evidence="2 3">
    <name type="scientific">Pyrrhoderma noxium</name>
    <dbReference type="NCBI Taxonomy" id="2282107"/>
    <lineage>
        <taxon>Eukaryota</taxon>
        <taxon>Fungi</taxon>
        <taxon>Dikarya</taxon>
        <taxon>Basidiomycota</taxon>
        <taxon>Agaricomycotina</taxon>
        <taxon>Agaricomycetes</taxon>
        <taxon>Hymenochaetales</taxon>
        <taxon>Hymenochaetaceae</taxon>
        <taxon>Pyrrhoderma</taxon>
    </lineage>
</organism>
<evidence type="ECO:0000313" key="2">
    <source>
        <dbReference type="EMBL" id="PAV21663.1"/>
    </source>
</evidence>
<dbReference type="AlphaFoldDB" id="A0A286UPY4"/>
<dbReference type="SUPFAM" id="SSF81995">
    <property type="entry name" value="beta-sandwich domain of Sec23/24"/>
    <property type="match status" value="1"/>
</dbReference>
<evidence type="ECO:0000313" key="3">
    <source>
        <dbReference type="Proteomes" id="UP000217199"/>
    </source>
</evidence>
<feature type="compositionally biased region" description="Low complexity" evidence="1">
    <location>
        <begin position="19"/>
        <end position="35"/>
    </location>
</feature>
<keyword evidence="3" id="KW-1185">Reference proteome</keyword>